<comment type="caution">
    <text evidence="1">The sequence shown here is derived from an EMBL/GenBank/DDBJ whole genome shotgun (WGS) entry which is preliminary data.</text>
</comment>
<organism evidence="1 2">
    <name type="scientific">Streptomyces asoensis</name>
    <dbReference type="NCBI Taxonomy" id="249586"/>
    <lineage>
        <taxon>Bacteria</taxon>
        <taxon>Bacillati</taxon>
        <taxon>Actinomycetota</taxon>
        <taxon>Actinomycetes</taxon>
        <taxon>Kitasatosporales</taxon>
        <taxon>Streptomycetaceae</taxon>
        <taxon>Streptomyces</taxon>
    </lineage>
</organism>
<reference evidence="2" key="1">
    <citation type="submission" date="2023-07" db="EMBL/GenBank/DDBJ databases">
        <title>Whole genome shotgun sequence of Streptomyces cacaoi subsp. asoensis NBRC 13813.</title>
        <authorList>
            <person name="Komaki H."/>
            <person name="Tamura T."/>
        </authorList>
    </citation>
    <scope>NUCLEOTIDE SEQUENCE [LARGE SCALE GENOMIC DNA]</scope>
    <source>
        <strain evidence="2">NBRC 13813</strain>
    </source>
</reference>
<dbReference type="InterPro" id="IPR029058">
    <property type="entry name" value="AB_hydrolase_fold"/>
</dbReference>
<evidence type="ECO:0000313" key="1">
    <source>
        <dbReference type="EMBL" id="GHI63294.1"/>
    </source>
</evidence>
<dbReference type="Proteomes" id="UP000649259">
    <property type="component" value="Unassembled WGS sequence"/>
</dbReference>
<dbReference type="RefSeq" id="WP_189921667.1">
    <property type="nucleotide sequence ID" value="NZ_BNEB01000005.1"/>
</dbReference>
<accession>A0ABQ3S588</accession>
<gene>
    <name evidence="1" type="ORF">Saso_49440</name>
</gene>
<evidence type="ECO:0000313" key="2">
    <source>
        <dbReference type="Proteomes" id="UP000649259"/>
    </source>
</evidence>
<dbReference type="GeneID" id="91472780"/>
<sequence>MASVVVVHGIGRQFSGPHLLRGPITDAVRDGVGLAGTPAPEAGDIGVAFYGDVFRAQPDKGGPAHSPGEQDDDFEQQLALLWWAKAAALDPHDVQPPGNMAGAKARTPKSVKAALRALSMSRFATRLTEPLLFRLLGQVRDYLADDAIGEQVRAKVGGEIGDDTEVVVGHSLGSVIAYEALCAGAGPSVRTLVTLGSPLGIPLVFDRLTPRPRGGVGAWPSAVGQWTNICDPYDVVALQERLTGLFRSGETDVRDESLGHGAASSLKDRRVDNGWRAHDLIRYLTARVTGRAIGEGLAS</sequence>
<name>A0ABQ3S588_9ACTN</name>
<dbReference type="SUPFAM" id="SSF53474">
    <property type="entry name" value="alpha/beta-Hydrolases"/>
    <property type="match status" value="1"/>
</dbReference>
<keyword evidence="2" id="KW-1185">Reference proteome</keyword>
<dbReference type="Gene3D" id="3.40.50.1820">
    <property type="entry name" value="alpha/beta hydrolase"/>
    <property type="match status" value="1"/>
</dbReference>
<evidence type="ECO:0008006" key="3">
    <source>
        <dbReference type="Google" id="ProtNLM"/>
    </source>
</evidence>
<proteinExistence type="predicted"/>
<protein>
    <recommendedName>
        <fullName evidence="3">Mucin</fullName>
    </recommendedName>
</protein>
<dbReference type="EMBL" id="BNEB01000005">
    <property type="protein sequence ID" value="GHI63294.1"/>
    <property type="molecule type" value="Genomic_DNA"/>
</dbReference>